<dbReference type="EMBL" id="OU893336">
    <property type="protein sequence ID" value="CAG9793242.1"/>
    <property type="molecule type" value="Genomic_DNA"/>
</dbReference>
<organism evidence="1 2">
    <name type="scientific">Diatraea saccharalis</name>
    <name type="common">sugarcane borer</name>
    <dbReference type="NCBI Taxonomy" id="40085"/>
    <lineage>
        <taxon>Eukaryota</taxon>
        <taxon>Metazoa</taxon>
        <taxon>Ecdysozoa</taxon>
        <taxon>Arthropoda</taxon>
        <taxon>Hexapoda</taxon>
        <taxon>Insecta</taxon>
        <taxon>Pterygota</taxon>
        <taxon>Neoptera</taxon>
        <taxon>Endopterygota</taxon>
        <taxon>Lepidoptera</taxon>
        <taxon>Glossata</taxon>
        <taxon>Ditrysia</taxon>
        <taxon>Pyraloidea</taxon>
        <taxon>Crambidae</taxon>
        <taxon>Crambinae</taxon>
        <taxon>Diatraea</taxon>
    </lineage>
</organism>
<keyword evidence="2" id="KW-1185">Reference proteome</keyword>
<evidence type="ECO:0000313" key="1">
    <source>
        <dbReference type="EMBL" id="CAG9793242.1"/>
    </source>
</evidence>
<gene>
    <name evidence="1" type="ORF">DIATSA_LOCUS10702</name>
</gene>
<evidence type="ECO:0000313" key="2">
    <source>
        <dbReference type="Proteomes" id="UP001153714"/>
    </source>
</evidence>
<reference evidence="1" key="1">
    <citation type="submission" date="2021-12" db="EMBL/GenBank/DDBJ databases">
        <authorList>
            <person name="King R."/>
        </authorList>
    </citation>
    <scope>NUCLEOTIDE SEQUENCE</scope>
</reference>
<dbReference type="AlphaFoldDB" id="A0A9N9R9W3"/>
<reference evidence="1" key="2">
    <citation type="submission" date="2022-10" db="EMBL/GenBank/DDBJ databases">
        <authorList>
            <consortium name="ENA_rothamsted_submissions"/>
            <consortium name="culmorum"/>
            <person name="King R."/>
        </authorList>
    </citation>
    <scope>NUCLEOTIDE SEQUENCE</scope>
</reference>
<proteinExistence type="predicted"/>
<dbReference type="OrthoDB" id="6284373at2759"/>
<accession>A0A9N9R9W3</accession>
<dbReference type="Proteomes" id="UP001153714">
    <property type="component" value="Chromosome 5"/>
</dbReference>
<sequence length="154" mass="18138">MHIEVCQKIFLAIHGIKRDRLQNKVQQPTKSIIDGRGRHNNHRCLDADIVLKVHDFIETLPSRKSHYTRNNNKPKKFLDSHLSINKLYNKFVSEVHPELKTKVSYEKFRQIFNQDFNISFGFPRKDICQVCEKLNMDIKSAEISKDTNKQDTKS</sequence>
<dbReference type="PANTHER" id="PTHR10773">
    <property type="entry name" value="DNA-DIRECTED RNA POLYMERASES I, II, AND III SUBUNIT RPABC2"/>
    <property type="match status" value="1"/>
</dbReference>
<dbReference type="PANTHER" id="PTHR10773:SF19">
    <property type="match status" value="1"/>
</dbReference>
<name>A0A9N9R9W3_9NEOP</name>
<protein>
    <submittedName>
        <fullName evidence="1">Uncharacterized protein</fullName>
    </submittedName>
</protein>